<evidence type="ECO:0000259" key="1">
    <source>
        <dbReference type="Pfam" id="PF07589"/>
    </source>
</evidence>
<evidence type="ECO:0000313" key="3">
    <source>
        <dbReference type="Proteomes" id="UP000188181"/>
    </source>
</evidence>
<name>A0A1R7T5W8_9BACT</name>
<dbReference type="InterPro" id="IPR013320">
    <property type="entry name" value="ConA-like_dom_sf"/>
</dbReference>
<proteinExistence type="predicted"/>
<evidence type="ECO:0000313" key="2">
    <source>
        <dbReference type="EMBL" id="AQQ71906.1"/>
    </source>
</evidence>
<protein>
    <submittedName>
        <fullName evidence="2">PEP-CTERM protein sorting domain protein</fullName>
    </submittedName>
</protein>
<feature type="domain" description="Ice-binding protein C-terminal" evidence="1">
    <location>
        <begin position="293"/>
        <end position="314"/>
    </location>
</feature>
<dbReference type="SUPFAM" id="SSF49899">
    <property type="entry name" value="Concanavalin A-like lectins/glucanases"/>
    <property type="match status" value="1"/>
</dbReference>
<organism evidence="2 3">
    <name type="scientific">Limihaloglobus sulfuriphilus</name>
    <dbReference type="NCBI Taxonomy" id="1851148"/>
    <lineage>
        <taxon>Bacteria</taxon>
        <taxon>Pseudomonadati</taxon>
        <taxon>Planctomycetota</taxon>
        <taxon>Phycisphaerae</taxon>
        <taxon>Sedimentisphaerales</taxon>
        <taxon>Sedimentisphaeraceae</taxon>
        <taxon>Limihaloglobus</taxon>
    </lineage>
</organism>
<dbReference type="Proteomes" id="UP000188181">
    <property type="component" value="Chromosome"/>
</dbReference>
<dbReference type="RefSeq" id="WP_146684115.1">
    <property type="nucleotide sequence ID" value="NZ_CP019646.1"/>
</dbReference>
<dbReference type="InterPro" id="IPR013424">
    <property type="entry name" value="Ice-binding_C"/>
</dbReference>
<dbReference type="EMBL" id="CP019646">
    <property type="protein sequence ID" value="AQQ71906.1"/>
    <property type="molecule type" value="Genomic_DNA"/>
</dbReference>
<dbReference type="Pfam" id="PF07589">
    <property type="entry name" value="PEP-CTERM"/>
    <property type="match status" value="1"/>
</dbReference>
<reference evidence="3" key="1">
    <citation type="submission" date="2017-02" db="EMBL/GenBank/DDBJ databases">
        <title>Comparative genomics and description of representatives of a novel lineage of planctomycetes thriving in anoxic sediments.</title>
        <authorList>
            <person name="Spring S."/>
            <person name="Bunk B."/>
            <person name="Sproer C."/>
        </authorList>
    </citation>
    <scope>NUCLEOTIDE SEQUENCE [LARGE SCALE GENOMIC DNA]</scope>
    <source>
        <strain evidence="3">SM-Chi-D1</strain>
    </source>
</reference>
<dbReference type="NCBIfam" id="TIGR02595">
    <property type="entry name" value="PEP_CTERM"/>
    <property type="match status" value="1"/>
</dbReference>
<keyword evidence="3" id="KW-1185">Reference proteome</keyword>
<dbReference type="AlphaFoldDB" id="A0A1R7T5W8"/>
<gene>
    <name evidence="2" type="ORF">SMSP2_02285</name>
</gene>
<dbReference type="Gene3D" id="2.60.120.200">
    <property type="match status" value="1"/>
</dbReference>
<accession>A0A1R7T5W8</accession>
<dbReference type="KEGG" id="pbas:SMSP2_02285"/>
<sequence length="316" mass="35149" precursor="true">MKTALRILFVLTVICTFSQLSLGLSINETWSGPADPTGWSIHSYQGTGFTTTGTARTNYLSNGYFQLTESSVGWERTTALYTADTFSTSESFSFQADYRVQTQSGRRGADGLSFFWVDKSYLDSNSIDPANLEGGYGKWQGAPHGATSGDIGYYDGIRGYSFELDHEKDSKDEQLEYTHFIRITDWSHLATNTQLDLKSNNDDFYENNGWQRAYFSFDGDTETFSYYLEDLDDNGDPNGIKTEIVTFTIDSLDFSGEGDPSGAYETFSEAYFGIAAGTGTDYAEHDIRNLTFVPEPATLIVLGLGGLFAVNRRKQN</sequence>